<dbReference type="InterPro" id="IPR015943">
    <property type="entry name" value="WD40/YVTN_repeat-like_dom_sf"/>
</dbReference>
<reference evidence="1 2" key="1">
    <citation type="submission" date="2024-06" db="EMBL/GenBank/DDBJ databases">
        <title>Genomic Encyclopedia of Type Strains, Phase IV (KMG-IV): sequencing the most valuable type-strain genomes for metagenomic binning, comparative biology and taxonomic classification.</title>
        <authorList>
            <person name="Goeker M."/>
        </authorList>
    </citation>
    <scope>NUCLEOTIDE SEQUENCE [LARGE SCALE GENOMIC DNA]</scope>
    <source>
        <strain evidence="1 2">DSM 19730</strain>
    </source>
</reference>
<dbReference type="EMBL" id="JBEPMN010000003">
    <property type="protein sequence ID" value="MET3660892.1"/>
    <property type="molecule type" value="Genomic_DNA"/>
</dbReference>
<sequence length="490" mass="50874">MTAACSGLNRQEGISMHGTSSSIFRNRSAAGLRFIVAAGALALSLGTALAQVAFDAPDASYQGRARAGAAEMGQPVYSGSEIKVSGQNFKPGQEVTILRGAQTLGDGPITADQEGKFEATFKLPEDAATGTHPLVLTTAAPYHAEIVELKVSPQVPLSGADKFEIKDNKLVSGLYQSAYSAKNDAVFVTSAVGRPPVKESALVKVNPETLEIVAQVSPAEAPAREDGREGGVYAVYGVAVDDANDNVWVSNTRQNTVAVYKQSDLSLVKQFEPGAVPHARDVVVDEKGAKAYATATGTPNVAVFDAGSLEPAGTIEIKSGKRGENFSVGSLKFDAGSGKLFTVSLSTDEAAIIDAASGEVEKVFPIEGSRGAIGVAYDGETKRIFVASQGSDNVLIVDAESGKTLHNVQVGAGALNVTFDPVSKHAYVSNRGAGTVTVVDVDGNIVANLENAPFANHVAIDGKGDVFAINKAQGKDNPANDRITRISPKK</sequence>
<dbReference type="PANTHER" id="PTHR47197">
    <property type="entry name" value="PROTEIN NIRF"/>
    <property type="match status" value="1"/>
</dbReference>
<dbReference type="GO" id="GO:0003677">
    <property type="term" value="F:DNA binding"/>
    <property type="evidence" value="ECO:0007669"/>
    <property type="project" value="UniProtKB-KW"/>
</dbReference>
<dbReference type="PANTHER" id="PTHR47197:SF3">
    <property type="entry name" value="DIHYDRO-HEME D1 DEHYDROGENASE"/>
    <property type="match status" value="1"/>
</dbReference>
<evidence type="ECO:0000313" key="2">
    <source>
        <dbReference type="Proteomes" id="UP001549143"/>
    </source>
</evidence>
<keyword evidence="1" id="KW-0238">DNA-binding</keyword>
<evidence type="ECO:0000313" key="1">
    <source>
        <dbReference type="EMBL" id="MET3660892.1"/>
    </source>
</evidence>
<dbReference type="Gene3D" id="2.130.10.10">
    <property type="entry name" value="YVTN repeat-like/Quinoprotein amine dehydrogenase"/>
    <property type="match status" value="1"/>
</dbReference>
<keyword evidence="2" id="KW-1185">Reference proteome</keyword>
<dbReference type="RefSeq" id="WP_354150783.1">
    <property type="nucleotide sequence ID" value="NZ_JBEPMN010000003.1"/>
</dbReference>
<protein>
    <submittedName>
        <fullName evidence="1">DNA-binding beta-propeller fold protein YncE</fullName>
    </submittedName>
</protein>
<organism evidence="1 2">
    <name type="scientific">Aquamicrobium ahrensii</name>
    <dbReference type="NCBI Taxonomy" id="469551"/>
    <lineage>
        <taxon>Bacteria</taxon>
        <taxon>Pseudomonadati</taxon>
        <taxon>Pseudomonadota</taxon>
        <taxon>Alphaproteobacteria</taxon>
        <taxon>Hyphomicrobiales</taxon>
        <taxon>Phyllobacteriaceae</taxon>
        <taxon>Aquamicrobium</taxon>
    </lineage>
</organism>
<accession>A0ABV2KIK9</accession>
<dbReference type="Proteomes" id="UP001549143">
    <property type="component" value="Unassembled WGS sequence"/>
</dbReference>
<comment type="caution">
    <text evidence="1">The sequence shown here is derived from an EMBL/GenBank/DDBJ whole genome shotgun (WGS) entry which is preliminary data.</text>
</comment>
<dbReference type="InterPro" id="IPR011048">
    <property type="entry name" value="Haem_d1_sf"/>
</dbReference>
<gene>
    <name evidence="1" type="ORF">ABID44_001207</name>
</gene>
<proteinExistence type="predicted"/>
<dbReference type="InterPro" id="IPR051200">
    <property type="entry name" value="Host-pathogen_enzymatic-act"/>
</dbReference>
<dbReference type="SUPFAM" id="SSF51004">
    <property type="entry name" value="C-terminal (heme d1) domain of cytochrome cd1-nitrite reductase"/>
    <property type="match status" value="1"/>
</dbReference>
<name>A0ABV2KIK9_9HYPH</name>